<sequence length="457" mass="49989">MVSAPVDYEGRAFILHLFAQLCRAVLESGAAKRERPAVRQWIRSPLALRVPLGLGLVLLGVTALWETWTGKPGPWHVTLLVGITIVSIGVVVGGLVSMGHGGGNGVQLLPSNESGMMAERTQRQLRRLQFVQTVSTMSSATVKIGAALGADMGRSFTRQLAEQQLTLPELVQQFQSYASDVAYWWRAHNGGQGRLFIGIDEVDRIVDPVSAQRFLNEVKAVFDVPHCFYLVSVSEEALAAFERRSVTLRTAFDTAFDEIVRVDYLNYKAAIELLSKRVAGLPRPFMALCHGFSGGLPRDLVRTARTLVENAREAQDRDLTSLARALVADEIHALKRSRLSSLDSTEHRRLAAVLYDRSWPEVSPQGLLKAAREDLAADPGPPAMDLTVACAFHATLLEIFEAPGFSDRLRDPDAPAAAVVDELAQVRSVMTANHALALELINALRRAEALPPLTPRP</sequence>
<dbReference type="EMBL" id="VSFF01000008">
    <property type="protein sequence ID" value="TYC13228.1"/>
    <property type="molecule type" value="Genomic_DNA"/>
</dbReference>
<evidence type="ECO:0000256" key="1">
    <source>
        <dbReference type="SAM" id="Phobius"/>
    </source>
</evidence>
<name>A0A5D0U495_9ACTN</name>
<dbReference type="RefSeq" id="WP_148351922.1">
    <property type="nucleotide sequence ID" value="NZ_JBHSBF010000034.1"/>
</dbReference>
<keyword evidence="1" id="KW-1133">Transmembrane helix</keyword>
<evidence type="ECO:0000313" key="3">
    <source>
        <dbReference type="Proteomes" id="UP000322634"/>
    </source>
</evidence>
<keyword evidence="1" id="KW-0472">Membrane</keyword>
<gene>
    <name evidence="2" type="ORF">FXF65_22255</name>
</gene>
<proteinExistence type="predicted"/>
<dbReference type="Proteomes" id="UP000322634">
    <property type="component" value="Unassembled WGS sequence"/>
</dbReference>
<dbReference type="InterPro" id="IPR027417">
    <property type="entry name" value="P-loop_NTPase"/>
</dbReference>
<evidence type="ECO:0008006" key="4">
    <source>
        <dbReference type="Google" id="ProtNLM"/>
    </source>
</evidence>
<dbReference type="OrthoDB" id="5150226at2"/>
<reference evidence="2 3" key="1">
    <citation type="submission" date="2019-08" db="EMBL/GenBank/DDBJ databases">
        <title>Actinomadura sp. nov. CYP1-5 isolated from mountain soil.</title>
        <authorList>
            <person name="Songsumanus A."/>
            <person name="Kuncharoen N."/>
            <person name="Kudo T."/>
            <person name="Yuki M."/>
            <person name="Igarashi Y."/>
            <person name="Tanasupawat S."/>
        </authorList>
    </citation>
    <scope>NUCLEOTIDE SEQUENCE [LARGE SCALE GENOMIC DNA]</scope>
    <source>
        <strain evidence="2 3">GKU157</strain>
    </source>
</reference>
<dbReference type="AlphaFoldDB" id="A0A5D0U495"/>
<dbReference type="SUPFAM" id="SSF52540">
    <property type="entry name" value="P-loop containing nucleoside triphosphate hydrolases"/>
    <property type="match status" value="1"/>
</dbReference>
<keyword evidence="1" id="KW-0812">Transmembrane</keyword>
<accession>A0A5D0U495</accession>
<protein>
    <recommendedName>
        <fullName evidence="4">KAP NTPase domain-containing protein</fullName>
    </recommendedName>
</protein>
<feature type="transmembrane region" description="Helical" evidence="1">
    <location>
        <begin position="46"/>
        <end position="65"/>
    </location>
</feature>
<feature type="transmembrane region" description="Helical" evidence="1">
    <location>
        <begin position="77"/>
        <end position="96"/>
    </location>
</feature>
<comment type="caution">
    <text evidence="2">The sequence shown here is derived from an EMBL/GenBank/DDBJ whole genome shotgun (WGS) entry which is preliminary data.</text>
</comment>
<evidence type="ECO:0000313" key="2">
    <source>
        <dbReference type="EMBL" id="TYC13228.1"/>
    </source>
</evidence>
<keyword evidence="3" id="KW-1185">Reference proteome</keyword>
<organism evidence="2 3">
    <name type="scientific">Actinomadura syzygii</name>
    <dbReference type="NCBI Taxonomy" id="1427538"/>
    <lineage>
        <taxon>Bacteria</taxon>
        <taxon>Bacillati</taxon>
        <taxon>Actinomycetota</taxon>
        <taxon>Actinomycetes</taxon>
        <taxon>Streptosporangiales</taxon>
        <taxon>Thermomonosporaceae</taxon>
        <taxon>Actinomadura</taxon>
    </lineage>
</organism>